<reference evidence="5 6" key="1">
    <citation type="submission" date="2020-10" db="EMBL/GenBank/DDBJ databases">
        <title>Streptomyces chromofuscus complate genome analysis.</title>
        <authorList>
            <person name="Anwar N."/>
        </authorList>
    </citation>
    <scope>NUCLEOTIDE SEQUENCE [LARGE SCALE GENOMIC DNA]</scope>
    <source>
        <strain evidence="5 6">DSM 40273</strain>
    </source>
</reference>
<dbReference type="RefSeq" id="WP_189702337.1">
    <property type="nucleotide sequence ID" value="NZ_BMTA01000046.1"/>
</dbReference>
<proteinExistence type="predicted"/>
<dbReference type="InterPro" id="IPR036457">
    <property type="entry name" value="PPM-type-like_dom_sf"/>
</dbReference>
<evidence type="ECO:0000313" key="5">
    <source>
        <dbReference type="EMBL" id="QOV41627.1"/>
    </source>
</evidence>
<dbReference type="SUPFAM" id="SSF52172">
    <property type="entry name" value="CheY-like"/>
    <property type="match status" value="1"/>
</dbReference>
<evidence type="ECO:0000256" key="2">
    <source>
        <dbReference type="PROSITE-ProRule" id="PRU00169"/>
    </source>
</evidence>
<sequence>MPVPVPRQRAIPAVESGQAPAAPAVRGLSGASGDPGTEAPRREAHREEKAQTSTTGTATDTNLTLLLIEDDPGGSPIVPELLDQAGKPIRIRTARNLTEAERLLTDDVHCILLDLALPAPGRADDSDDELSVLRHVLELAPRHAVLALTASGDAERGAEAVRVGAQDYLFRDELDGRLLSRAIRYAVERKRSDTAERRLAEGRLRAQENRRLERGLLPTPLLHGSPLRFAARYRPGRSRALLGGDFYDVVRTPDGTVHAMIGDVCGHGPDEAALGVELRIAWRALTLAGLCGDELLNTLQQVLEHERSDDEIFATLCTVDIAPDGRRAGLCLAGHPAPLIARPSRAPRLLPYDNNGPALGLLPGARWPRMQVELGREWSLMLYTDGLIEGRIGEGGERLGQDGMVEMISRQLAEGLRGEQLLRAAVHEVRELNGGELTDDVAVLLLDRMP</sequence>
<dbReference type="PANTHER" id="PTHR43156">
    <property type="entry name" value="STAGE II SPORULATION PROTEIN E-RELATED"/>
    <property type="match status" value="1"/>
</dbReference>
<keyword evidence="1" id="KW-0378">Hydrolase</keyword>
<dbReference type="Pfam" id="PF00072">
    <property type="entry name" value="Response_reg"/>
    <property type="match status" value="1"/>
</dbReference>
<dbReference type="AlphaFoldDB" id="A0A7M2SZ21"/>
<dbReference type="FunFam" id="3.60.40.10:FF:000057">
    <property type="entry name" value="Phosphatase"/>
    <property type="match status" value="1"/>
</dbReference>
<dbReference type="Gene3D" id="3.60.40.10">
    <property type="entry name" value="PPM-type phosphatase domain"/>
    <property type="match status" value="1"/>
</dbReference>
<dbReference type="EMBL" id="CP063374">
    <property type="protein sequence ID" value="QOV41627.1"/>
    <property type="molecule type" value="Genomic_DNA"/>
</dbReference>
<dbReference type="GO" id="GO:0016791">
    <property type="term" value="F:phosphatase activity"/>
    <property type="evidence" value="ECO:0007669"/>
    <property type="project" value="TreeGrafter"/>
</dbReference>
<dbReference type="InterPro" id="IPR011006">
    <property type="entry name" value="CheY-like_superfamily"/>
</dbReference>
<dbReference type="Gene3D" id="3.40.50.2300">
    <property type="match status" value="1"/>
</dbReference>
<gene>
    <name evidence="5" type="ORF">IPT68_16895</name>
</gene>
<accession>A0A7M2SZ21</accession>
<dbReference type="Pfam" id="PF07228">
    <property type="entry name" value="SpoIIE"/>
    <property type="match status" value="1"/>
</dbReference>
<dbReference type="InterPro" id="IPR052016">
    <property type="entry name" value="Bact_Sigma-Reg"/>
</dbReference>
<dbReference type="CDD" id="cd00156">
    <property type="entry name" value="REC"/>
    <property type="match status" value="1"/>
</dbReference>
<organism evidence="5 6">
    <name type="scientific">Streptomyces chromofuscus</name>
    <dbReference type="NCBI Taxonomy" id="42881"/>
    <lineage>
        <taxon>Bacteria</taxon>
        <taxon>Bacillati</taxon>
        <taxon>Actinomycetota</taxon>
        <taxon>Actinomycetes</taxon>
        <taxon>Kitasatosporales</taxon>
        <taxon>Streptomycetaceae</taxon>
        <taxon>Streptomyces</taxon>
    </lineage>
</organism>
<dbReference type="PROSITE" id="PS50110">
    <property type="entry name" value="RESPONSE_REGULATORY"/>
    <property type="match status" value="1"/>
</dbReference>
<dbReference type="GO" id="GO:0000160">
    <property type="term" value="P:phosphorelay signal transduction system"/>
    <property type="evidence" value="ECO:0007669"/>
    <property type="project" value="InterPro"/>
</dbReference>
<feature type="modified residue" description="4-aspartylphosphate" evidence="2">
    <location>
        <position position="114"/>
    </location>
</feature>
<evidence type="ECO:0000259" key="4">
    <source>
        <dbReference type="PROSITE" id="PS50110"/>
    </source>
</evidence>
<dbReference type="SMART" id="SM00331">
    <property type="entry name" value="PP2C_SIG"/>
    <property type="match status" value="1"/>
</dbReference>
<keyword evidence="6" id="KW-1185">Reference proteome</keyword>
<feature type="domain" description="Response regulatory" evidence="4">
    <location>
        <begin position="64"/>
        <end position="186"/>
    </location>
</feature>
<name>A0A7M2SZ21_STRCW</name>
<protein>
    <submittedName>
        <fullName evidence="5">Fused response regulator/phosphatase</fullName>
    </submittedName>
</protein>
<dbReference type="KEGG" id="schf:IPT68_16895"/>
<evidence type="ECO:0000313" key="6">
    <source>
        <dbReference type="Proteomes" id="UP000594008"/>
    </source>
</evidence>
<feature type="compositionally biased region" description="Low complexity" evidence="3">
    <location>
        <begin position="52"/>
        <end position="61"/>
    </location>
</feature>
<dbReference type="InterPro" id="IPR001789">
    <property type="entry name" value="Sig_transdc_resp-reg_receiver"/>
</dbReference>
<dbReference type="InterPro" id="IPR001932">
    <property type="entry name" value="PPM-type_phosphatase-like_dom"/>
</dbReference>
<evidence type="ECO:0000256" key="3">
    <source>
        <dbReference type="SAM" id="MobiDB-lite"/>
    </source>
</evidence>
<dbReference type="SMART" id="SM00448">
    <property type="entry name" value="REC"/>
    <property type="match status" value="1"/>
</dbReference>
<feature type="region of interest" description="Disordered" evidence="3">
    <location>
        <begin position="1"/>
        <end position="61"/>
    </location>
</feature>
<evidence type="ECO:0000256" key="1">
    <source>
        <dbReference type="ARBA" id="ARBA00022801"/>
    </source>
</evidence>
<feature type="compositionally biased region" description="Basic and acidic residues" evidence="3">
    <location>
        <begin position="39"/>
        <end position="50"/>
    </location>
</feature>
<dbReference type="Proteomes" id="UP000594008">
    <property type="component" value="Chromosome"/>
</dbReference>
<dbReference type="PANTHER" id="PTHR43156:SF2">
    <property type="entry name" value="STAGE II SPORULATION PROTEIN E"/>
    <property type="match status" value="1"/>
</dbReference>
<keyword evidence="2" id="KW-0597">Phosphoprotein</keyword>